<dbReference type="EMBL" id="VSSQ01005277">
    <property type="protein sequence ID" value="MPM28520.1"/>
    <property type="molecule type" value="Genomic_DNA"/>
</dbReference>
<evidence type="ECO:0000313" key="1">
    <source>
        <dbReference type="EMBL" id="MPM28520.1"/>
    </source>
</evidence>
<name>A0A644YJG1_9ZZZZ</name>
<organism evidence="1">
    <name type="scientific">bioreactor metagenome</name>
    <dbReference type="NCBI Taxonomy" id="1076179"/>
    <lineage>
        <taxon>unclassified sequences</taxon>
        <taxon>metagenomes</taxon>
        <taxon>ecological metagenomes</taxon>
    </lineage>
</organism>
<accession>A0A644YJG1</accession>
<reference evidence="1" key="1">
    <citation type="submission" date="2019-08" db="EMBL/GenBank/DDBJ databases">
        <authorList>
            <person name="Kucharzyk K."/>
            <person name="Murdoch R.W."/>
            <person name="Higgins S."/>
            <person name="Loffler F."/>
        </authorList>
    </citation>
    <scope>NUCLEOTIDE SEQUENCE</scope>
</reference>
<gene>
    <name evidence="1" type="ORF">SDC9_75046</name>
</gene>
<sequence length="43" mass="5055">MLQVGKKVRARSGKSKFRTKFFALLLHFLPAYDHDIRLGIYEC</sequence>
<comment type="caution">
    <text evidence="1">The sequence shown here is derived from an EMBL/GenBank/DDBJ whole genome shotgun (WGS) entry which is preliminary data.</text>
</comment>
<protein>
    <submittedName>
        <fullName evidence="1">Uncharacterized protein</fullName>
    </submittedName>
</protein>
<dbReference type="AlphaFoldDB" id="A0A644YJG1"/>
<proteinExistence type="predicted"/>